<dbReference type="InterPro" id="IPR053145">
    <property type="entry name" value="AB_hydrolase_Est10"/>
</dbReference>
<dbReference type="Pfam" id="PF20434">
    <property type="entry name" value="BD-FAE"/>
    <property type="match status" value="1"/>
</dbReference>
<dbReference type="PANTHER" id="PTHR43265:SF1">
    <property type="entry name" value="ESTERASE ESTD"/>
    <property type="match status" value="1"/>
</dbReference>
<protein>
    <submittedName>
        <fullName evidence="2">Alpha/beta hydrolase</fullName>
    </submittedName>
</protein>
<keyword evidence="3" id="KW-1185">Reference proteome</keyword>
<gene>
    <name evidence="2" type="ORF">BTO13_02440</name>
</gene>
<dbReference type="OrthoDB" id="9809549at2"/>
<proteinExistence type="predicted"/>
<keyword evidence="2" id="KW-0378">Hydrolase</keyword>
<feature type="domain" description="BD-FAE-like" evidence="1">
    <location>
        <begin position="45"/>
        <end position="250"/>
    </location>
</feature>
<name>A0A2S7W9E4_9FLAO</name>
<dbReference type="PANTHER" id="PTHR43265">
    <property type="entry name" value="ESTERASE ESTD"/>
    <property type="match status" value="1"/>
</dbReference>
<evidence type="ECO:0000313" key="3">
    <source>
        <dbReference type="Proteomes" id="UP000237608"/>
    </source>
</evidence>
<reference evidence="2 3" key="1">
    <citation type="submission" date="2016-12" db="EMBL/GenBank/DDBJ databases">
        <title>Trade-off between light-utilization and light-protection in marine flavobacteria.</title>
        <authorList>
            <person name="Kumagai Y."/>
            <person name="Yoshizawa S."/>
            <person name="Kogure K."/>
            <person name="Iwasaki W."/>
        </authorList>
    </citation>
    <scope>NUCLEOTIDE SEQUENCE [LARGE SCALE GENOMIC DNA]</scope>
    <source>
        <strain evidence="2 3">KCTC 22729</strain>
    </source>
</reference>
<accession>A0A2S7W9E4</accession>
<dbReference type="Proteomes" id="UP000237608">
    <property type="component" value="Unassembled WGS sequence"/>
</dbReference>
<evidence type="ECO:0000313" key="2">
    <source>
        <dbReference type="EMBL" id="PQJ74203.1"/>
    </source>
</evidence>
<sequence>MIRIICYVTIFILSVVTSFAQLKTEEVNLNNGVIQLPGTLSYTVEKSPLLIWVHGSGGVDRDGNPAKYIQQFREAVNKQNLAFFSYDKRTANPKNAAFLNDVLIDDFVSDIEVVISHFKNDVRFSSIILVGHSQGSLLAMMASKNVDKYISVAGAGETIDKTIIRQITNQNAAFGEMTAQHFKELKETGSIKEVNPNFVSLFAPQNLLFISSWMALNPVDEIKKVSIPTLIIQGDKDIQVLISDAENLSKAKPDAQFAFVKNMNHVLKTIEKDEDNLASYMSDNFSISKEFIKVITNFVLQK</sequence>
<dbReference type="Gene3D" id="3.40.50.1820">
    <property type="entry name" value="alpha/beta hydrolase"/>
    <property type="match status" value="1"/>
</dbReference>
<organism evidence="2 3">
    <name type="scientific">Polaribacter gangjinensis</name>
    <dbReference type="NCBI Taxonomy" id="574710"/>
    <lineage>
        <taxon>Bacteria</taxon>
        <taxon>Pseudomonadati</taxon>
        <taxon>Bacteroidota</taxon>
        <taxon>Flavobacteriia</taxon>
        <taxon>Flavobacteriales</taxon>
        <taxon>Flavobacteriaceae</taxon>
    </lineage>
</organism>
<dbReference type="SUPFAM" id="SSF53474">
    <property type="entry name" value="alpha/beta-Hydrolases"/>
    <property type="match status" value="1"/>
</dbReference>
<evidence type="ECO:0000259" key="1">
    <source>
        <dbReference type="Pfam" id="PF20434"/>
    </source>
</evidence>
<comment type="caution">
    <text evidence="2">The sequence shown here is derived from an EMBL/GenBank/DDBJ whole genome shotgun (WGS) entry which is preliminary data.</text>
</comment>
<dbReference type="InterPro" id="IPR049492">
    <property type="entry name" value="BD-FAE-like_dom"/>
</dbReference>
<dbReference type="AlphaFoldDB" id="A0A2S7W9E4"/>
<dbReference type="GO" id="GO:0052689">
    <property type="term" value="F:carboxylic ester hydrolase activity"/>
    <property type="evidence" value="ECO:0007669"/>
    <property type="project" value="TreeGrafter"/>
</dbReference>
<dbReference type="RefSeq" id="WP_105045351.1">
    <property type="nucleotide sequence ID" value="NZ_CP150662.1"/>
</dbReference>
<dbReference type="EMBL" id="MSCL01000001">
    <property type="protein sequence ID" value="PQJ74203.1"/>
    <property type="molecule type" value="Genomic_DNA"/>
</dbReference>
<dbReference type="InterPro" id="IPR029058">
    <property type="entry name" value="AB_hydrolase_fold"/>
</dbReference>